<sequence>MTSQLNMIKMTSQLNMIKMTSQLSMIKMSKPNWSMIKMSKPNWNKFTNFNQIILNQMKIDIYIFSLSPPFFAL</sequence>
<dbReference type="EMBL" id="AABL01000408">
    <property type="protein sequence ID" value="EAA20879.1"/>
    <property type="molecule type" value="Genomic_DNA"/>
</dbReference>
<dbReference type="InParanoid" id="Q7RPC1"/>
<dbReference type="Proteomes" id="UP000008553">
    <property type="component" value="Unassembled WGS sequence"/>
</dbReference>
<name>Q7RPC1_PLAYO</name>
<protein>
    <submittedName>
        <fullName evidence="1">Uncharacterized protein</fullName>
    </submittedName>
</protein>
<reference evidence="1 2" key="1">
    <citation type="journal article" date="2002" name="Nature">
        <title>Genome sequence and comparative analysis of the model rodent malaria parasite Plasmodium yoelii yoelii.</title>
        <authorList>
            <person name="Carlton J.M."/>
            <person name="Angiuoli S.V."/>
            <person name="Suh B.B."/>
            <person name="Kooij T.W."/>
            <person name="Pertea M."/>
            <person name="Silva J.C."/>
            <person name="Ermolaeva M.D."/>
            <person name="Allen J.E."/>
            <person name="Selengut J.D."/>
            <person name="Koo H.L."/>
            <person name="Peterson J.D."/>
            <person name="Pop M."/>
            <person name="Kosack D.S."/>
            <person name="Shumway M.F."/>
            <person name="Bidwell S.L."/>
            <person name="Shallom S.J."/>
            <person name="van Aken S.E."/>
            <person name="Riedmuller S.B."/>
            <person name="Feldblyum T.V."/>
            <person name="Cho J.K."/>
            <person name="Quackenbush J."/>
            <person name="Sedegah M."/>
            <person name="Shoaibi A."/>
            <person name="Cummings L.M."/>
            <person name="Florens L."/>
            <person name="Yates J.R."/>
            <person name="Raine J.D."/>
            <person name="Sinden R.E."/>
            <person name="Harris M.A."/>
            <person name="Cunningham D.A."/>
            <person name="Preiser P.R."/>
            <person name="Bergman L.W."/>
            <person name="Vaidya A.B."/>
            <person name="van Lin L.H."/>
            <person name="Janse C.J."/>
            <person name="Waters A.P."/>
            <person name="Smith H.O."/>
            <person name="White O.R."/>
            <person name="Salzberg S.L."/>
            <person name="Venter J.C."/>
            <person name="Fraser C.M."/>
            <person name="Hoffman S.L."/>
            <person name="Gardner M.J."/>
            <person name="Carucci D.J."/>
        </authorList>
    </citation>
    <scope>NUCLEOTIDE SEQUENCE [LARGE SCALE GENOMIC DNA]</scope>
    <source>
        <strain evidence="1 2">17XNL</strain>
    </source>
</reference>
<keyword evidence="2" id="KW-1185">Reference proteome</keyword>
<evidence type="ECO:0000313" key="2">
    <source>
        <dbReference type="Proteomes" id="UP000008553"/>
    </source>
</evidence>
<comment type="caution">
    <text evidence="1">The sequence shown here is derived from an EMBL/GenBank/DDBJ whole genome shotgun (WGS) entry which is preliminary data.</text>
</comment>
<gene>
    <name evidence="1" type="ORF">PY01538</name>
</gene>
<dbReference type="PaxDb" id="73239-Q7RPC1"/>
<dbReference type="AlphaFoldDB" id="Q7RPC1"/>
<evidence type="ECO:0000313" key="1">
    <source>
        <dbReference type="EMBL" id="EAA20879.1"/>
    </source>
</evidence>
<organism evidence="1 2">
    <name type="scientific">Plasmodium yoelii yoelii</name>
    <dbReference type="NCBI Taxonomy" id="73239"/>
    <lineage>
        <taxon>Eukaryota</taxon>
        <taxon>Sar</taxon>
        <taxon>Alveolata</taxon>
        <taxon>Apicomplexa</taxon>
        <taxon>Aconoidasida</taxon>
        <taxon>Haemosporida</taxon>
        <taxon>Plasmodiidae</taxon>
        <taxon>Plasmodium</taxon>
        <taxon>Plasmodium (Vinckeia)</taxon>
    </lineage>
</organism>
<proteinExistence type="predicted"/>
<accession>Q7RPC1</accession>